<evidence type="ECO:0000256" key="4">
    <source>
        <dbReference type="ARBA" id="ARBA00022723"/>
    </source>
</evidence>
<dbReference type="InterPro" id="IPR000760">
    <property type="entry name" value="Inositol_monophosphatase-like"/>
</dbReference>
<dbReference type="PANTHER" id="PTHR43200">
    <property type="entry name" value="PHOSPHATASE"/>
    <property type="match status" value="1"/>
</dbReference>
<comment type="caution">
    <text evidence="8">The sequence shown here is derived from an EMBL/GenBank/DDBJ whole genome shotgun (WGS) entry which is preliminary data.</text>
</comment>
<dbReference type="Gene3D" id="3.40.190.80">
    <property type="match status" value="1"/>
</dbReference>
<dbReference type="EMBL" id="JBGBPQ010000009">
    <property type="protein sequence ID" value="KAL1520098.1"/>
    <property type="molecule type" value="Genomic_DNA"/>
</dbReference>
<evidence type="ECO:0000256" key="1">
    <source>
        <dbReference type="ARBA" id="ARBA00001946"/>
    </source>
</evidence>
<evidence type="ECO:0000256" key="3">
    <source>
        <dbReference type="ARBA" id="ARBA00012633"/>
    </source>
</evidence>
<organism evidence="8 9">
    <name type="scientific">Prymnesium parvum</name>
    <name type="common">Toxic golden alga</name>
    <dbReference type="NCBI Taxonomy" id="97485"/>
    <lineage>
        <taxon>Eukaryota</taxon>
        <taxon>Haptista</taxon>
        <taxon>Haptophyta</taxon>
        <taxon>Prymnesiophyceae</taxon>
        <taxon>Prymnesiales</taxon>
        <taxon>Prymnesiaceae</taxon>
        <taxon>Prymnesium</taxon>
    </lineage>
</organism>
<evidence type="ECO:0000256" key="6">
    <source>
        <dbReference type="ARBA" id="ARBA00022842"/>
    </source>
</evidence>
<feature type="binding site" evidence="7">
    <location>
        <position position="79"/>
    </location>
    <ligand>
        <name>Mg(2+)</name>
        <dbReference type="ChEBI" id="CHEBI:18420"/>
        <label>1</label>
        <note>catalytic</note>
    </ligand>
</feature>
<dbReference type="InterPro" id="IPR051090">
    <property type="entry name" value="Inositol_monoP_superfamily"/>
</dbReference>
<dbReference type="Proteomes" id="UP001515480">
    <property type="component" value="Unassembled WGS sequence"/>
</dbReference>
<dbReference type="Pfam" id="PF00459">
    <property type="entry name" value="Inositol_P"/>
    <property type="match status" value="1"/>
</dbReference>
<dbReference type="PROSITE" id="PS00629">
    <property type="entry name" value="IMP_1"/>
    <property type="match status" value="1"/>
</dbReference>
<evidence type="ECO:0000313" key="8">
    <source>
        <dbReference type="EMBL" id="KAL1520098.1"/>
    </source>
</evidence>
<evidence type="ECO:0000256" key="2">
    <source>
        <dbReference type="ARBA" id="ARBA00009759"/>
    </source>
</evidence>
<dbReference type="GO" id="GO:0000103">
    <property type="term" value="P:sulfate assimilation"/>
    <property type="evidence" value="ECO:0007669"/>
    <property type="project" value="TreeGrafter"/>
</dbReference>
<keyword evidence="5" id="KW-0378">Hydrolase</keyword>
<feature type="binding site" evidence="7">
    <location>
        <position position="140"/>
    </location>
    <ligand>
        <name>Mg(2+)</name>
        <dbReference type="ChEBI" id="CHEBI:18420"/>
        <label>1</label>
        <note>catalytic</note>
    </ligand>
</feature>
<dbReference type="GO" id="GO:0008441">
    <property type="term" value="F:3'(2'),5'-bisphosphate nucleotidase activity"/>
    <property type="evidence" value="ECO:0007669"/>
    <property type="project" value="UniProtKB-EC"/>
</dbReference>
<dbReference type="CDD" id="cd01517">
    <property type="entry name" value="PAP_phosphatase"/>
    <property type="match status" value="1"/>
</dbReference>
<feature type="binding site" evidence="7">
    <location>
        <position position="139"/>
    </location>
    <ligand>
        <name>Mg(2+)</name>
        <dbReference type="ChEBI" id="CHEBI:18420"/>
        <label>1</label>
        <note>catalytic</note>
    </ligand>
</feature>
<name>A0AB34JF48_PRYPA</name>
<accession>A0AB34JF48</accession>
<dbReference type="GO" id="GO:0046854">
    <property type="term" value="P:phosphatidylinositol phosphate biosynthetic process"/>
    <property type="evidence" value="ECO:0007669"/>
    <property type="project" value="InterPro"/>
</dbReference>
<keyword evidence="4 7" id="KW-0479">Metal-binding</keyword>
<proteinExistence type="inferred from homology"/>
<comment type="similarity">
    <text evidence="2">Belongs to the inositol monophosphatase superfamily.</text>
</comment>
<dbReference type="PRINTS" id="PR00377">
    <property type="entry name" value="IMPHPHTASES"/>
</dbReference>
<dbReference type="EC" id="3.1.3.7" evidence="3"/>
<dbReference type="InterPro" id="IPR020583">
    <property type="entry name" value="Inositol_monoP_metal-BS"/>
</dbReference>
<dbReference type="AlphaFoldDB" id="A0AB34JF48"/>
<gene>
    <name evidence="8" type="ORF">AB1Y20_023571</name>
</gene>
<dbReference type="GO" id="GO:0046872">
    <property type="term" value="F:metal ion binding"/>
    <property type="evidence" value="ECO:0007669"/>
    <property type="project" value="UniProtKB-KW"/>
</dbReference>
<evidence type="ECO:0000256" key="7">
    <source>
        <dbReference type="PIRSR" id="PIRSR600760-2"/>
    </source>
</evidence>
<keyword evidence="9" id="KW-1185">Reference proteome</keyword>
<dbReference type="Gene3D" id="3.30.540.10">
    <property type="entry name" value="Fructose-1,6-Bisphosphatase, subunit A, domain 1"/>
    <property type="match status" value="1"/>
</dbReference>
<feature type="binding site" evidence="7">
    <location>
        <position position="281"/>
    </location>
    <ligand>
        <name>Mg(2+)</name>
        <dbReference type="ChEBI" id="CHEBI:18420"/>
        <label>1</label>
        <note>catalytic</note>
    </ligand>
</feature>
<evidence type="ECO:0000256" key="5">
    <source>
        <dbReference type="ARBA" id="ARBA00022801"/>
    </source>
</evidence>
<feature type="binding site" evidence="7">
    <location>
        <position position="137"/>
    </location>
    <ligand>
        <name>Mg(2+)</name>
        <dbReference type="ChEBI" id="CHEBI:18420"/>
        <label>1</label>
        <note>catalytic</note>
    </ligand>
</feature>
<evidence type="ECO:0000313" key="9">
    <source>
        <dbReference type="Proteomes" id="UP001515480"/>
    </source>
</evidence>
<dbReference type="SUPFAM" id="SSF56655">
    <property type="entry name" value="Carbohydrate phosphatase"/>
    <property type="match status" value="1"/>
</dbReference>
<dbReference type="InterPro" id="IPR020550">
    <property type="entry name" value="Inositol_monophosphatase_CS"/>
</dbReference>
<dbReference type="PANTHER" id="PTHR43200:SF6">
    <property type="entry name" value="3'(2'),5'-BISPHOSPHATE NUCLEOTIDASE"/>
    <property type="match status" value="1"/>
</dbReference>
<protein>
    <recommendedName>
        <fullName evidence="3">3'(2'),5'-bisphosphate nucleotidase</fullName>
        <ecNumber evidence="3">3.1.3.7</ecNumber>
    </recommendedName>
</protein>
<reference evidence="8 9" key="1">
    <citation type="journal article" date="2024" name="Science">
        <title>Giant polyketide synthase enzymes in the biosynthesis of giant marine polyether toxins.</title>
        <authorList>
            <person name="Fallon T.R."/>
            <person name="Shende V.V."/>
            <person name="Wierzbicki I.H."/>
            <person name="Pendleton A.L."/>
            <person name="Watervoot N.F."/>
            <person name="Auber R.P."/>
            <person name="Gonzalez D.J."/>
            <person name="Wisecaver J.H."/>
            <person name="Moore B.S."/>
        </authorList>
    </citation>
    <scope>NUCLEOTIDE SEQUENCE [LARGE SCALE GENOMIC DNA]</scope>
    <source>
        <strain evidence="8 9">12B1</strain>
    </source>
</reference>
<keyword evidence="6 7" id="KW-0460">Magnesium</keyword>
<sequence length="341" mass="35623">MAAVLLGVWATQAPLAKEVRVALDAVSRASHAAARMQRLAVASARKADASPVTVADFTVQAFVLSSLAEEFPADRFIAEETSREFLAAGASVRDAVVHACSELRGGATEQSVCDALDLGATGAVDGWSRAGRTWVLDPIDGTKGFVRGDQFAIALALLDEGQPRLGFLGCPRADRPVPGGVIFWAQRGHGAFYRRLDAADQVDTPIRTDPVTAPELVVPCEAAEASHTSFSQSAAALVSLGFDKTPPIRIDGQGKYGLVGCGEAHVYTRLPRSGYVENIWDHAAGACIVEEAGGCVTDLDGNPLDFSLGATLGDHVKGIVATNGPVLHKLVLRALATEGAS</sequence>
<comment type="cofactor">
    <cofactor evidence="1 7">
        <name>Mg(2+)</name>
        <dbReference type="ChEBI" id="CHEBI:18420"/>
    </cofactor>
</comment>
<dbReference type="PROSITE" id="PS00630">
    <property type="entry name" value="IMP_2"/>
    <property type="match status" value="1"/>
</dbReference>